<evidence type="ECO:0000313" key="3">
    <source>
        <dbReference type="Proteomes" id="UP000054266"/>
    </source>
</evidence>
<dbReference type="Proteomes" id="UP000054266">
    <property type="component" value="Unassembled WGS sequence"/>
</dbReference>
<keyword evidence="1" id="KW-0812">Transmembrane</keyword>
<keyword evidence="1" id="KW-0472">Membrane</keyword>
<dbReference type="AlphaFoldDB" id="A0A0D2E374"/>
<dbReference type="EMBL" id="KN846958">
    <property type="protein sequence ID" value="KIW68792.1"/>
    <property type="molecule type" value="Genomic_DNA"/>
</dbReference>
<keyword evidence="1" id="KW-1133">Transmembrane helix</keyword>
<dbReference type="HOGENOM" id="CLU_1015634_0_0_1"/>
<sequence length="274" mass="29794">MLEFDFVKLFFGRSVPTTAPMLVSPSSTTATEDVLTEYAAYSHSIAGGYPTALFSEDVFASLPERLGLGADAVGSPNLNGGHLTPVPQSPSLFTSPGHRGKSEEYFDFPTVVQLLPSHFVMKGQNLLAAKSANSKIEESRALRAMDSFERAIFQSRPPYSPVELKLVASQTPVASTPGISPSKSDSHDISLFCSPTKPDVSSIESELVCYGIYPAEYAAEYGSTKRWRLFLGRRRRLLYMLATVLFVIVAATAIAGGVIWKLTTLGQMELSKRQ</sequence>
<keyword evidence="3" id="KW-1185">Reference proteome</keyword>
<proteinExistence type="predicted"/>
<reference evidence="2 3" key="1">
    <citation type="submission" date="2015-01" db="EMBL/GenBank/DDBJ databases">
        <title>The Genome Sequence of Capronia semiimmersa CBS27337.</title>
        <authorList>
            <consortium name="The Broad Institute Genomics Platform"/>
            <person name="Cuomo C."/>
            <person name="de Hoog S."/>
            <person name="Gorbushina A."/>
            <person name="Stielow B."/>
            <person name="Teixiera M."/>
            <person name="Abouelleil A."/>
            <person name="Chapman S.B."/>
            <person name="Priest M."/>
            <person name="Young S.K."/>
            <person name="Wortman J."/>
            <person name="Nusbaum C."/>
            <person name="Birren B."/>
        </authorList>
    </citation>
    <scope>NUCLEOTIDE SEQUENCE [LARGE SCALE GENOMIC DNA]</scope>
    <source>
        <strain evidence="2 3">CBS 27337</strain>
    </source>
</reference>
<evidence type="ECO:0000256" key="1">
    <source>
        <dbReference type="SAM" id="Phobius"/>
    </source>
</evidence>
<accession>A0A0D2E374</accession>
<protein>
    <submittedName>
        <fullName evidence="2">Uncharacterized protein</fullName>
    </submittedName>
</protein>
<name>A0A0D2E374_9EURO</name>
<gene>
    <name evidence="2" type="ORF">PV04_04713</name>
</gene>
<feature type="transmembrane region" description="Helical" evidence="1">
    <location>
        <begin position="237"/>
        <end position="260"/>
    </location>
</feature>
<organism evidence="2 3">
    <name type="scientific">Phialophora macrospora</name>
    <dbReference type="NCBI Taxonomy" id="1851006"/>
    <lineage>
        <taxon>Eukaryota</taxon>
        <taxon>Fungi</taxon>
        <taxon>Dikarya</taxon>
        <taxon>Ascomycota</taxon>
        <taxon>Pezizomycotina</taxon>
        <taxon>Eurotiomycetes</taxon>
        <taxon>Chaetothyriomycetidae</taxon>
        <taxon>Chaetothyriales</taxon>
        <taxon>Herpotrichiellaceae</taxon>
        <taxon>Phialophora</taxon>
    </lineage>
</organism>
<evidence type="ECO:0000313" key="2">
    <source>
        <dbReference type="EMBL" id="KIW68792.1"/>
    </source>
</evidence>